<dbReference type="Proteomes" id="UP000199627">
    <property type="component" value="Unassembled WGS sequence"/>
</dbReference>
<dbReference type="EMBL" id="FNKL01000001">
    <property type="protein sequence ID" value="SDQ14046.1"/>
    <property type="molecule type" value="Genomic_DNA"/>
</dbReference>
<keyword evidence="2" id="KW-1185">Reference proteome</keyword>
<organism evidence="1 2">
    <name type="scientific">Chryseobacterium soldanellicola</name>
    <dbReference type="NCBI Taxonomy" id="311333"/>
    <lineage>
        <taxon>Bacteria</taxon>
        <taxon>Pseudomonadati</taxon>
        <taxon>Bacteroidota</taxon>
        <taxon>Flavobacteriia</taxon>
        <taxon>Flavobacteriales</taxon>
        <taxon>Weeksellaceae</taxon>
        <taxon>Chryseobacterium group</taxon>
        <taxon>Chryseobacterium</taxon>
    </lineage>
</organism>
<gene>
    <name evidence="1" type="ORF">SAMN05421664_0701</name>
</gene>
<dbReference type="AlphaFoldDB" id="A0A1H0YGP7"/>
<name>A0A1H0YGP7_9FLAO</name>
<evidence type="ECO:0000313" key="2">
    <source>
        <dbReference type="Proteomes" id="UP000199627"/>
    </source>
</evidence>
<dbReference type="STRING" id="311333.SAMN05421664_0701"/>
<accession>A0A1H0YGP7</accession>
<protein>
    <submittedName>
        <fullName evidence="1">Uncharacterized protein</fullName>
    </submittedName>
</protein>
<dbReference type="RefSeq" id="WP_089753645.1">
    <property type="nucleotide sequence ID" value="NZ_FNKL01000001.1"/>
</dbReference>
<reference evidence="2" key="1">
    <citation type="submission" date="2016-10" db="EMBL/GenBank/DDBJ databases">
        <authorList>
            <person name="Varghese N."/>
            <person name="Submissions S."/>
        </authorList>
    </citation>
    <scope>NUCLEOTIDE SEQUENCE [LARGE SCALE GENOMIC DNA]</scope>
    <source>
        <strain evidence="2">DSM 17072</strain>
    </source>
</reference>
<proteinExistence type="predicted"/>
<evidence type="ECO:0000313" key="1">
    <source>
        <dbReference type="EMBL" id="SDQ14046.1"/>
    </source>
</evidence>
<sequence>MIIRFILIIFSLFFFNNFCKAQKQRHIFKRYTNNDLNNDKILDNIEIEEVQCKNNYIGDDDYMKCRIVRIDLLKKNGTSSFYASNYDIVPCSDCSEDSTDPFKALKIRKNGFSLVLTYKFVPEGTKMTEIITFKYDKLSNNFILHKKVRTLESYKNGEIENKTDVQTIKDFGKIYFSDYR</sequence>
<dbReference type="OrthoDB" id="86940at2"/>